<dbReference type="Pfam" id="PF14378">
    <property type="entry name" value="PAP2_3"/>
    <property type="match status" value="1"/>
</dbReference>
<organism evidence="7">
    <name type="scientific">Dunaliella tertiolecta</name>
    <name type="common">Green alga</name>
    <dbReference type="NCBI Taxonomy" id="3047"/>
    <lineage>
        <taxon>Eukaryota</taxon>
        <taxon>Viridiplantae</taxon>
        <taxon>Chlorophyta</taxon>
        <taxon>core chlorophytes</taxon>
        <taxon>Chlorophyceae</taxon>
        <taxon>CS clade</taxon>
        <taxon>Chlamydomonadales</taxon>
        <taxon>Dunaliellaceae</taxon>
        <taxon>Dunaliella</taxon>
    </lineage>
</organism>
<proteinExistence type="predicted"/>
<dbReference type="CDD" id="cd03386">
    <property type="entry name" value="PAP2_Aur1_like"/>
    <property type="match status" value="1"/>
</dbReference>
<evidence type="ECO:0000256" key="1">
    <source>
        <dbReference type="ARBA" id="ARBA00004141"/>
    </source>
</evidence>
<evidence type="ECO:0000259" key="6">
    <source>
        <dbReference type="Pfam" id="PF14378"/>
    </source>
</evidence>
<reference evidence="7" key="1">
    <citation type="submission" date="2021-01" db="EMBL/GenBank/DDBJ databases">
        <authorList>
            <person name="Corre E."/>
            <person name="Pelletier E."/>
            <person name="Niang G."/>
            <person name="Scheremetjew M."/>
            <person name="Finn R."/>
            <person name="Kale V."/>
            <person name="Holt S."/>
            <person name="Cochrane G."/>
            <person name="Meng A."/>
            <person name="Brown T."/>
            <person name="Cohen L."/>
        </authorList>
    </citation>
    <scope>NUCLEOTIDE SEQUENCE</scope>
    <source>
        <strain evidence="7">CCMP1320</strain>
    </source>
</reference>
<name>A0A7S3R8T2_DUNTE</name>
<dbReference type="GO" id="GO:0016020">
    <property type="term" value="C:membrane"/>
    <property type="evidence" value="ECO:0007669"/>
    <property type="project" value="UniProtKB-SubCell"/>
</dbReference>
<feature type="domain" description="Inositolphosphotransferase Aur1/Ipt1" evidence="6">
    <location>
        <begin position="76"/>
        <end position="269"/>
    </location>
</feature>
<dbReference type="InterPro" id="IPR052185">
    <property type="entry name" value="IPC_Synthase-Related"/>
</dbReference>
<dbReference type="InterPro" id="IPR026841">
    <property type="entry name" value="Aur1/Ipt1"/>
</dbReference>
<evidence type="ECO:0000256" key="5">
    <source>
        <dbReference type="SAM" id="Phobius"/>
    </source>
</evidence>
<evidence type="ECO:0000313" key="7">
    <source>
        <dbReference type="EMBL" id="CAE0505871.1"/>
    </source>
</evidence>
<evidence type="ECO:0000256" key="4">
    <source>
        <dbReference type="ARBA" id="ARBA00023136"/>
    </source>
</evidence>
<dbReference type="EMBL" id="HBIP01034332">
    <property type="protein sequence ID" value="CAE0505871.1"/>
    <property type="molecule type" value="Transcribed_RNA"/>
</dbReference>
<feature type="transmembrane region" description="Helical" evidence="5">
    <location>
        <begin position="108"/>
        <end position="127"/>
    </location>
</feature>
<evidence type="ECO:0000256" key="3">
    <source>
        <dbReference type="ARBA" id="ARBA00022989"/>
    </source>
</evidence>
<sequence length="361" mass="40705">MGLHKSSWTSIKCCCGVPGRGFRGLSILFGRHLRLACEIAFEIVLVVFFLKVYNHVRNQFGSQKCSPQHALMHALQVIKVEQLLGMYWEQKVQRMVLQYPLFISFWNVYYGTAHMVVTVFVLSYLFIFKPSAYQRCRTIFMVMNIIALAGYAGYPLMPPRLINDCSDPYGGCLKEPQFQFVDTLHEYGGLWSWKSKSITKVSNHYAAMPSMHVGYSMWCSTSIFKHSQSSALRVLALFYPVLTLYCITVTANHYPLDAIFGLLALFIAAKVAVYLPEVGRGAVLSGIFFAHSKGSEDSINLKATCLSPMRHTPFSEWLTFHRSGSLAALLNGDVESGEQRGEVVEGLRDPKGRLFGCMKKR</sequence>
<feature type="transmembrane region" description="Helical" evidence="5">
    <location>
        <begin position="32"/>
        <end position="50"/>
    </location>
</feature>
<keyword evidence="4 5" id="KW-0472">Membrane</keyword>
<protein>
    <recommendedName>
        <fullName evidence="6">Inositolphosphotransferase Aur1/Ipt1 domain-containing protein</fullName>
    </recommendedName>
</protein>
<dbReference type="PANTHER" id="PTHR31310:SF7">
    <property type="entry name" value="PA-PHOSPHATASE RELATED-FAMILY PROTEIN DDB_G0268928"/>
    <property type="match status" value="1"/>
</dbReference>
<dbReference type="AlphaFoldDB" id="A0A7S3R8T2"/>
<evidence type="ECO:0000256" key="2">
    <source>
        <dbReference type="ARBA" id="ARBA00022692"/>
    </source>
</evidence>
<feature type="transmembrane region" description="Helical" evidence="5">
    <location>
        <begin position="258"/>
        <end position="275"/>
    </location>
</feature>
<feature type="transmembrane region" description="Helical" evidence="5">
    <location>
        <begin position="139"/>
        <end position="157"/>
    </location>
</feature>
<gene>
    <name evidence="7" type="ORF">DTER00134_LOCUS20944</name>
</gene>
<accession>A0A7S3R8T2</accession>
<feature type="transmembrane region" description="Helical" evidence="5">
    <location>
        <begin position="231"/>
        <end position="252"/>
    </location>
</feature>
<keyword evidence="3 5" id="KW-1133">Transmembrane helix</keyword>
<keyword evidence="2 5" id="KW-0812">Transmembrane</keyword>
<comment type="subcellular location">
    <subcellularLocation>
        <location evidence="1">Membrane</location>
        <topology evidence="1">Multi-pass membrane protein</topology>
    </subcellularLocation>
</comment>
<dbReference type="PANTHER" id="PTHR31310">
    <property type="match status" value="1"/>
</dbReference>